<dbReference type="AlphaFoldDB" id="A0A4U5UBN6"/>
<dbReference type="EMBL" id="CM014082">
    <property type="protein sequence ID" value="TKS71843.1"/>
    <property type="molecule type" value="Genomic_DNA"/>
</dbReference>
<dbReference type="Proteomes" id="UP000298787">
    <property type="component" value="Chromosome 5"/>
</dbReference>
<reference evidence="1 2" key="1">
    <citation type="submission" date="2019-01" db="EMBL/GenBank/DDBJ databases">
        <title>Genome Assembly of Collichthys lucidus.</title>
        <authorList>
            <person name="Cai M."/>
            <person name="Xiao S."/>
        </authorList>
    </citation>
    <scope>NUCLEOTIDE SEQUENCE [LARGE SCALE GENOMIC DNA]</scope>
    <source>
        <strain evidence="1">JT15FE1705JMU</strain>
        <tissue evidence="1">Muscle</tissue>
    </source>
</reference>
<name>A0A4U5UBN6_COLLU</name>
<gene>
    <name evidence="1" type="ORF">D9C73_004705</name>
</gene>
<evidence type="ECO:0000313" key="1">
    <source>
        <dbReference type="EMBL" id="TKS71843.1"/>
    </source>
</evidence>
<protein>
    <submittedName>
        <fullName evidence="1">Uncharacterized protein</fullName>
    </submittedName>
</protein>
<accession>A0A4U5UBN6</accession>
<sequence>MRLIVGDFSVPARSTPCCLTACQKNSREFSTETRGELLLKEDHRSVCSNEKTDHRPPVLIASVLDNDLVPEGALSSAPWTMVETHRADRVDRTLGTETSKSACPRVLSVSSGPQRVLGSSACPRVLSVSSGPQHVLGSSACPRVLSVSSGPQRVLGSSWHSKTKTRLRPGFLLEAVLRMNSL</sequence>
<evidence type="ECO:0000313" key="2">
    <source>
        <dbReference type="Proteomes" id="UP000298787"/>
    </source>
</evidence>
<keyword evidence="2" id="KW-1185">Reference proteome</keyword>
<proteinExistence type="predicted"/>
<organism evidence="1 2">
    <name type="scientific">Collichthys lucidus</name>
    <name type="common">Big head croaker</name>
    <name type="synonym">Sciaena lucida</name>
    <dbReference type="NCBI Taxonomy" id="240159"/>
    <lineage>
        <taxon>Eukaryota</taxon>
        <taxon>Metazoa</taxon>
        <taxon>Chordata</taxon>
        <taxon>Craniata</taxon>
        <taxon>Vertebrata</taxon>
        <taxon>Euteleostomi</taxon>
        <taxon>Actinopterygii</taxon>
        <taxon>Neopterygii</taxon>
        <taxon>Teleostei</taxon>
        <taxon>Neoteleostei</taxon>
        <taxon>Acanthomorphata</taxon>
        <taxon>Eupercaria</taxon>
        <taxon>Sciaenidae</taxon>
        <taxon>Collichthys</taxon>
    </lineage>
</organism>